<dbReference type="AlphaFoldDB" id="A0A936Z3V0"/>
<evidence type="ECO:0000313" key="3">
    <source>
        <dbReference type="Proteomes" id="UP000599109"/>
    </source>
</evidence>
<dbReference type="Proteomes" id="UP000599109">
    <property type="component" value="Unassembled WGS sequence"/>
</dbReference>
<proteinExistence type="predicted"/>
<keyword evidence="1" id="KW-0732">Signal</keyword>
<sequence length="119" mass="12830">MNRKIALTLVLTSFVAGSAFAEGPIGQAEPFKGAMTRQQVQAELQQYKGSGIDLHADGYDHLRGFSSKRTRAEVTAEYIASRDVVSALNGEDSGSRYLARRELPRTFGPQLAALPGSSD</sequence>
<evidence type="ECO:0000313" key="2">
    <source>
        <dbReference type="EMBL" id="MBL0393172.1"/>
    </source>
</evidence>
<protein>
    <submittedName>
        <fullName evidence="2">DUF4148 domain-containing protein</fullName>
    </submittedName>
</protein>
<dbReference type="RefSeq" id="WP_201675851.1">
    <property type="nucleotide sequence ID" value="NZ_JAEQNE010000005.1"/>
</dbReference>
<dbReference type="Pfam" id="PF13663">
    <property type="entry name" value="DUF4148"/>
    <property type="match status" value="1"/>
</dbReference>
<evidence type="ECO:0000256" key="1">
    <source>
        <dbReference type="SAM" id="SignalP"/>
    </source>
</evidence>
<dbReference type="EMBL" id="JAEQNE010000005">
    <property type="protein sequence ID" value="MBL0393172.1"/>
    <property type="molecule type" value="Genomic_DNA"/>
</dbReference>
<organism evidence="2 3">
    <name type="scientific">Ramlibacter monticola</name>
    <dbReference type="NCBI Taxonomy" id="1926872"/>
    <lineage>
        <taxon>Bacteria</taxon>
        <taxon>Pseudomonadati</taxon>
        <taxon>Pseudomonadota</taxon>
        <taxon>Betaproteobacteria</taxon>
        <taxon>Burkholderiales</taxon>
        <taxon>Comamonadaceae</taxon>
        <taxon>Ramlibacter</taxon>
    </lineage>
</organism>
<feature type="signal peptide" evidence="1">
    <location>
        <begin position="1"/>
        <end position="21"/>
    </location>
</feature>
<comment type="caution">
    <text evidence="2">The sequence shown here is derived from an EMBL/GenBank/DDBJ whole genome shotgun (WGS) entry which is preliminary data.</text>
</comment>
<reference evidence="2 3" key="1">
    <citation type="journal article" date="2017" name="Int. J. Syst. Evol. Microbiol.">
        <title>Ramlibacter monticola sp. nov., isolated from forest soil.</title>
        <authorList>
            <person name="Chaudhary D.K."/>
            <person name="Kim J."/>
        </authorList>
    </citation>
    <scope>NUCLEOTIDE SEQUENCE [LARGE SCALE GENOMIC DNA]</scope>
    <source>
        <strain evidence="2 3">KACC 19175</strain>
    </source>
</reference>
<accession>A0A936Z3V0</accession>
<gene>
    <name evidence="2" type="ORF">JJ685_18680</name>
</gene>
<feature type="chain" id="PRO_5036679614" evidence="1">
    <location>
        <begin position="22"/>
        <end position="119"/>
    </location>
</feature>
<name>A0A936Z3V0_9BURK</name>
<dbReference type="InterPro" id="IPR025421">
    <property type="entry name" value="DUF4148"/>
</dbReference>
<keyword evidence="3" id="KW-1185">Reference proteome</keyword>